<evidence type="ECO:0000313" key="2">
    <source>
        <dbReference type="EMBL" id="CAB4553780.1"/>
    </source>
</evidence>
<feature type="transmembrane region" description="Helical" evidence="1">
    <location>
        <begin position="61"/>
        <end position="84"/>
    </location>
</feature>
<keyword evidence="1" id="KW-0472">Membrane</keyword>
<organism evidence="2">
    <name type="scientific">freshwater metagenome</name>
    <dbReference type="NCBI Taxonomy" id="449393"/>
    <lineage>
        <taxon>unclassified sequences</taxon>
        <taxon>metagenomes</taxon>
        <taxon>ecological metagenomes</taxon>
    </lineage>
</organism>
<keyword evidence="1" id="KW-0812">Transmembrane</keyword>
<reference evidence="2" key="1">
    <citation type="submission" date="2020-05" db="EMBL/GenBank/DDBJ databases">
        <authorList>
            <person name="Chiriac C."/>
            <person name="Salcher M."/>
            <person name="Ghai R."/>
            <person name="Kavagutti S V."/>
        </authorList>
    </citation>
    <scope>NUCLEOTIDE SEQUENCE</scope>
</reference>
<accession>A0A6J6CQE4</accession>
<proteinExistence type="predicted"/>
<feature type="transmembrane region" description="Helical" evidence="1">
    <location>
        <begin position="29"/>
        <end position="54"/>
    </location>
</feature>
<dbReference type="AlphaFoldDB" id="A0A6J6CQE4"/>
<protein>
    <submittedName>
        <fullName evidence="2">Unannotated protein</fullName>
    </submittedName>
</protein>
<name>A0A6J6CQE4_9ZZZZ</name>
<gene>
    <name evidence="2" type="ORF">UFOPK1591_00234</name>
</gene>
<sequence length="92" mass="10277">MVAGLILLLPAARRVGPEIRLWSLSYGLYVLAVFFPQSSTFRILAPLFPALAIVAAPRSRVYRILIVMLFVVGQFLWIGAAWAVSDYDWTPP</sequence>
<keyword evidence="1" id="KW-1133">Transmembrane helix</keyword>
<dbReference type="EMBL" id="CAEZTD010000010">
    <property type="protein sequence ID" value="CAB4553780.1"/>
    <property type="molecule type" value="Genomic_DNA"/>
</dbReference>
<evidence type="ECO:0000256" key="1">
    <source>
        <dbReference type="SAM" id="Phobius"/>
    </source>
</evidence>